<proteinExistence type="predicted"/>
<name>A0A0A9AUK1_ARUDO</name>
<sequence length="61" mass="6845">MPYVASALHLGFIFHLNATCNLTKANIGFYGALRQLARQRVPHTPTGEKSFDILLESLMNR</sequence>
<accession>A0A0A9AUK1</accession>
<evidence type="ECO:0000313" key="1">
    <source>
        <dbReference type="EMBL" id="JAD55424.1"/>
    </source>
</evidence>
<organism evidence="1">
    <name type="scientific">Arundo donax</name>
    <name type="common">Giant reed</name>
    <name type="synonym">Donax arundinaceus</name>
    <dbReference type="NCBI Taxonomy" id="35708"/>
    <lineage>
        <taxon>Eukaryota</taxon>
        <taxon>Viridiplantae</taxon>
        <taxon>Streptophyta</taxon>
        <taxon>Embryophyta</taxon>
        <taxon>Tracheophyta</taxon>
        <taxon>Spermatophyta</taxon>
        <taxon>Magnoliopsida</taxon>
        <taxon>Liliopsida</taxon>
        <taxon>Poales</taxon>
        <taxon>Poaceae</taxon>
        <taxon>PACMAD clade</taxon>
        <taxon>Arundinoideae</taxon>
        <taxon>Arundineae</taxon>
        <taxon>Arundo</taxon>
    </lineage>
</organism>
<protein>
    <submittedName>
        <fullName evidence="1">Uncharacterized protein</fullName>
    </submittedName>
</protein>
<dbReference type="AlphaFoldDB" id="A0A0A9AUK1"/>
<dbReference type="EMBL" id="GBRH01242471">
    <property type="protein sequence ID" value="JAD55424.1"/>
    <property type="molecule type" value="Transcribed_RNA"/>
</dbReference>
<reference evidence="1" key="2">
    <citation type="journal article" date="2015" name="Data Brief">
        <title>Shoot transcriptome of the giant reed, Arundo donax.</title>
        <authorList>
            <person name="Barrero R.A."/>
            <person name="Guerrero F.D."/>
            <person name="Moolhuijzen P."/>
            <person name="Goolsby J.A."/>
            <person name="Tidwell J."/>
            <person name="Bellgard S.E."/>
            <person name="Bellgard M.I."/>
        </authorList>
    </citation>
    <scope>NUCLEOTIDE SEQUENCE</scope>
    <source>
        <tissue evidence="1">Shoot tissue taken approximately 20 cm above the soil surface</tissue>
    </source>
</reference>
<reference evidence="1" key="1">
    <citation type="submission" date="2014-09" db="EMBL/GenBank/DDBJ databases">
        <authorList>
            <person name="Magalhaes I.L.F."/>
            <person name="Oliveira U."/>
            <person name="Santos F.R."/>
            <person name="Vidigal T.H.D.A."/>
            <person name="Brescovit A.D."/>
            <person name="Santos A.J."/>
        </authorList>
    </citation>
    <scope>NUCLEOTIDE SEQUENCE</scope>
    <source>
        <tissue evidence="1">Shoot tissue taken approximately 20 cm above the soil surface</tissue>
    </source>
</reference>